<dbReference type="Gene3D" id="1.20.5.170">
    <property type="match status" value="1"/>
</dbReference>
<reference evidence="5 6" key="1">
    <citation type="journal article" date="2019" name="Sci. Rep.">
        <title>Comparative genomics of chytrid fungi reveal insights into the obligate biotrophic and pathogenic lifestyle of Synchytrium endobioticum.</title>
        <authorList>
            <person name="van de Vossenberg B.T.L.H."/>
            <person name="Warris S."/>
            <person name="Nguyen H.D.T."/>
            <person name="van Gent-Pelzer M.P.E."/>
            <person name="Joly D.L."/>
            <person name="van de Geest H.C."/>
            <person name="Bonants P.J.M."/>
            <person name="Smith D.S."/>
            <person name="Levesque C.A."/>
            <person name="van der Lee T.A.J."/>
        </authorList>
    </citation>
    <scope>NUCLEOTIDE SEQUENCE [LARGE SCALE GENOMIC DNA]</scope>
    <source>
        <strain evidence="5 6">CBS 675.73</strain>
    </source>
</reference>
<accession>A0A507FS82</accession>
<dbReference type="EMBL" id="QEAP01000010">
    <property type="protein sequence ID" value="TPX78056.1"/>
    <property type="molecule type" value="Genomic_DNA"/>
</dbReference>
<feature type="coiled-coil region" evidence="3">
    <location>
        <begin position="61"/>
        <end position="120"/>
    </location>
</feature>
<evidence type="ECO:0000313" key="6">
    <source>
        <dbReference type="Proteomes" id="UP000320333"/>
    </source>
</evidence>
<dbReference type="InterPro" id="IPR046347">
    <property type="entry name" value="bZIP_sf"/>
</dbReference>
<gene>
    <name evidence="5" type="ORF">CcCBS67573_g00673</name>
</gene>
<feature type="region of interest" description="Disordered" evidence="4">
    <location>
        <begin position="1"/>
        <end position="52"/>
    </location>
</feature>
<evidence type="ECO:0008006" key="7">
    <source>
        <dbReference type="Google" id="ProtNLM"/>
    </source>
</evidence>
<evidence type="ECO:0000256" key="4">
    <source>
        <dbReference type="SAM" id="MobiDB-lite"/>
    </source>
</evidence>
<name>A0A507FS82_9FUNG</name>
<keyword evidence="6" id="KW-1185">Reference proteome</keyword>
<dbReference type="PANTHER" id="PTHR40621">
    <property type="entry name" value="TRANSCRIPTION FACTOR KAPC-RELATED"/>
    <property type="match status" value="1"/>
</dbReference>
<evidence type="ECO:0000256" key="2">
    <source>
        <dbReference type="ARBA" id="ARBA00023242"/>
    </source>
</evidence>
<organism evidence="5 6">
    <name type="scientific">Chytriomyces confervae</name>
    <dbReference type="NCBI Taxonomy" id="246404"/>
    <lineage>
        <taxon>Eukaryota</taxon>
        <taxon>Fungi</taxon>
        <taxon>Fungi incertae sedis</taxon>
        <taxon>Chytridiomycota</taxon>
        <taxon>Chytridiomycota incertae sedis</taxon>
        <taxon>Chytridiomycetes</taxon>
        <taxon>Chytridiales</taxon>
        <taxon>Chytriomycetaceae</taxon>
        <taxon>Chytriomyces</taxon>
    </lineage>
</organism>
<dbReference type="GO" id="GO:0090575">
    <property type="term" value="C:RNA polymerase II transcription regulator complex"/>
    <property type="evidence" value="ECO:0007669"/>
    <property type="project" value="TreeGrafter"/>
</dbReference>
<dbReference type="SUPFAM" id="SSF57959">
    <property type="entry name" value="Leucine zipper domain"/>
    <property type="match status" value="1"/>
</dbReference>
<evidence type="ECO:0000256" key="1">
    <source>
        <dbReference type="ARBA" id="ARBA00004123"/>
    </source>
</evidence>
<proteinExistence type="predicted"/>
<dbReference type="GO" id="GO:0000976">
    <property type="term" value="F:transcription cis-regulatory region binding"/>
    <property type="evidence" value="ECO:0007669"/>
    <property type="project" value="InterPro"/>
</dbReference>
<dbReference type="GO" id="GO:0001228">
    <property type="term" value="F:DNA-binding transcription activator activity, RNA polymerase II-specific"/>
    <property type="evidence" value="ECO:0007669"/>
    <property type="project" value="TreeGrafter"/>
</dbReference>
<dbReference type="AlphaFoldDB" id="A0A507FS82"/>
<evidence type="ECO:0000256" key="3">
    <source>
        <dbReference type="SAM" id="Coils"/>
    </source>
</evidence>
<dbReference type="STRING" id="246404.A0A507FS82"/>
<dbReference type="OrthoDB" id="2116604at2759"/>
<dbReference type="InterPro" id="IPR050936">
    <property type="entry name" value="AP-1-like"/>
</dbReference>
<sequence>MGHQDYDEPQLAPAPTPTLTPTPGTSFTFASTKSTRGRKKSHTAPVSKKQAQQRAAQAAYLERKQNYVRGLEQRVAELTAIISGGGSNILELNVALSKENEALRAENEALRVRLSSENRDCPVCAMRHSPVGAGADSLTAPSASESPFLTDQWADASPEPGVESATDLYGPPDTKQLRIALKSIPSLQNNKNVDRLMDLFMTQASITNRKMIVKYAIRIINIFHKIIDATHIVDRQNAIEAITGFIETPINHAHILHTFNYSVTTVTASAELVYPGVNNPKAEPIPETPQLLAFRQYAFAIPGIAGCEALVDELFTLFWPSENVENAAEENIKKFMRVFAIMRLLMEACDTFEDRCKVMLLVETWRFGNRSKMDELTEEIEDLAIC</sequence>
<dbReference type="Proteomes" id="UP000320333">
    <property type="component" value="Unassembled WGS sequence"/>
</dbReference>
<keyword evidence="2" id="KW-0539">Nucleus</keyword>
<dbReference type="CDD" id="cd14688">
    <property type="entry name" value="bZIP_YAP"/>
    <property type="match status" value="1"/>
</dbReference>
<keyword evidence="3" id="KW-0175">Coiled coil</keyword>
<comment type="subcellular location">
    <subcellularLocation>
        <location evidence="1">Nucleus</location>
    </subcellularLocation>
</comment>
<evidence type="ECO:0000313" key="5">
    <source>
        <dbReference type="EMBL" id="TPX78056.1"/>
    </source>
</evidence>
<dbReference type="PANTHER" id="PTHR40621:SF6">
    <property type="entry name" value="AP-1-LIKE TRANSCRIPTION FACTOR YAP1-RELATED"/>
    <property type="match status" value="1"/>
</dbReference>
<protein>
    <recommendedName>
        <fullName evidence="7">BZIP domain-containing protein</fullName>
    </recommendedName>
</protein>
<comment type="caution">
    <text evidence="5">The sequence shown here is derived from an EMBL/GenBank/DDBJ whole genome shotgun (WGS) entry which is preliminary data.</text>
</comment>